<evidence type="ECO:0000256" key="3">
    <source>
        <dbReference type="ARBA" id="ARBA00012891"/>
    </source>
</evidence>
<dbReference type="PROSITE" id="PS50880">
    <property type="entry name" value="TOPRIM"/>
    <property type="match status" value="1"/>
</dbReference>
<dbReference type="GO" id="GO:0006281">
    <property type="term" value="P:DNA repair"/>
    <property type="evidence" value="ECO:0007669"/>
    <property type="project" value="TreeGrafter"/>
</dbReference>
<dbReference type="GO" id="GO:0006265">
    <property type="term" value="P:DNA topological change"/>
    <property type="evidence" value="ECO:0007669"/>
    <property type="project" value="InterPro"/>
</dbReference>
<dbReference type="SUPFAM" id="SSF56712">
    <property type="entry name" value="Prokaryotic type I DNA topoisomerase"/>
    <property type="match status" value="1"/>
</dbReference>
<dbReference type="InterPro" id="IPR013826">
    <property type="entry name" value="Topo_IA_cen_sub3"/>
</dbReference>
<accession>A0AA86QRK9</accession>
<dbReference type="InterPro" id="IPR034144">
    <property type="entry name" value="TOPRIM_TopoIII"/>
</dbReference>
<name>A0AA86QRK9_9EUKA</name>
<dbReference type="PROSITE" id="PS00396">
    <property type="entry name" value="TOPO_IA_1"/>
    <property type="match status" value="1"/>
</dbReference>
<dbReference type="InterPro" id="IPR006171">
    <property type="entry name" value="TOPRIM_dom"/>
</dbReference>
<dbReference type="GO" id="GO:0003677">
    <property type="term" value="F:DNA binding"/>
    <property type="evidence" value="ECO:0007669"/>
    <property type="project" value="UniProtKB-KW"/>
</dbReference>
<dbReference type="Pfam" id="PF01131">
    <property type="entry name" value="Topoisom_bac"/>
    <property type="match status" value="1"/>
</dbReference>
<protein>
    <recommendedName>
        <fullName evidence="3 7">DNA topoisomerase</fullName>
        <ecNumber evidence="3 7">5.6.2.1</ecNumber>
    </recommendedName>
</protein>
<dbReference type="SMART" id="SM00437">
    <property type="entry name" value="TOP1Ac"/>
    <property type="match status" value="1"/>
</dbReference>
<evidence type="ECO:0000259" key="9">
    <source>
        <dbReference type="PROSITE" id="PS52039"/>
    </source>
</evidence>
<dbReference type="InterPro" id="IPR013497">
    <property type="entry name" value="Topo_IA_cen"/>
</dbReference>
<dbReference type="EC" id="5.6.2.1" evidence="3 7"/>
<dbReference type="Gene3D" id="1.10.460.10">
    <property type="entry name" value="Topoisomerase I, domain 2"/>
    <property type="match status" value="1"/>
</dbReference>
<dbReference type="PANTHER" id="PTHR11390:SF20">
    <property type="entry name" value="DNA TOPOISOMERASE 3-BETA-1"/>
    <property type="match status" value="1"/>
</dbReference>
<dbReference type="GO" id="GO:0006310">
    <property type="term" value="P:DNA recombination"/>
    <property type="evidence" value="ECO:0007669"/>
    <property type="project" value="TreeGrafter"/>
</dbReference>
<dbReference type="InterPro" id="IPR023405">
    <property type="entry name" value="Topo_IA_core_domain"/>
</dbReference>
<dbReference type="CDD" id="cd03362">
    <property type="entry name" value="TOPRIM_TopoIA_TopoIII"/>
    <property type="match status" value="1"/>
</dbReference>
<comment type="similarity">
    <text evidence="2 7">Belongs to the type IA topoisomerase family.</text>
</comment>
<dbReference type="InterPro" id="IPR003601">
    <property type="entry name" value="Topo_IA_2"/>
</dbReference>
<comment type="caution">
    <text evidence="10">The sequence shown here is derived from an EMBL/GenBank/DDBJ whole genome shotgun (WGS) entry which is preliminary data.</text>
</comment>
<evidence type="ECO:0000256" key="1">
    <source>
        <dbReference type="ARBA" id="ARBA00000213"/>
    </source>
</evidence>
<evidence type="ECO:0000313" key="11">
    <source>
        <dbReference type="EMBL" id="CAL6027849.1"/>
    </source>
</evidence>
<dbReference type="Gene3D" id="2.70.20.10">
    <property type="entry name" value="Topoisomerase I, domain 3"/>
    <property type="match status" value="1"/>
</dbReference>
<evidence type="ECO:0000256" key="2">
    <source>
        <dbReference type="ARBA" id="ARBA00009446"/>
    </source>
</evidence>
<evidence type="ECO:0000259" key="8">
    <source>
        <dbReference type="PROSITE" id="PS50880"/>
    </source>
</evidence>
<reference evidence="11 12" key="2">
    <citation type="submission" date="2024-07" db="EMBL/GenBank/DDBJ databases">
        <authorList>
            <person name="Akdeniz Z."/>
        </authorList>
    </citation>
    <scope>NUCLEOTIDE SEQUENCE [LARGE SCALE GENOMIC DNA]</scope>
</reference>
<keyword evidence="5 7" id="KW-0238">DNA-binding</keyword>
<dbReference type="Pfam" id="PF01751">
    <property type="entry name" value="Toprim"/>
    <property type="match status" value="1"/>
</dbReference>
<keyword evidence="12" id="KW-1185">Reference proteome</keyword>
<evidence type="ECO:0000256" key="6">
    <source>
        <dbReference type="ARBA" id="ARBA00023235"/>
    </source>
</evidence>
<dbReference type="InterPro" id="IPR003602">
    <property type="entry name" value="Topo_IA_DNA-bd_dom"/>
</dbReference>
<reference evidence="10" key="1">
    <citation type="submission" date="2023-06" db="EMBL/GenBank/DDBJ databases">
        <authorList>
            <person name="Kurt Z."/>
        </authorList>
    </citation>
    <scope>NUCLEOTIDE SEQUENCE</scope>
</reference>
<feature type="domain" description="Toprim" evidence="8">
    <location>
        <begin position="1"/>
        <end position="140"/>
    </location>
</feature>
<comment type="catalytic activity">
    <reaction evidence="1 7">
        <text>ATP-independent breakage of single-stranded DNA, followed by passage and rejoining.</text>
        <dbReference type="EC" id="5.6.2.1"/>
    </reaction>
</comment>
<keyword evidence="6 7" id="KW-0413">Isomerase</keyword>
<dbReference type="Gene3D" id="1.10.290.10">
    <property type="entry name" value="Topoisomerase I, domain 4"/>
    <property type="match status" value="1"/>
</dbReference>
<dbReference type="Proteomes" id="UP001642409">
    <property type="component" value="Unassembled WGS sequence"/>
</dbReference>
<feature type="domain" description="Topo IA-type catalytic" evidence="9">
    <location>
        <begin position="154"/>
        <end position="554"/>
    </location>
</feature>
<dbReference type="InterPro" id="IPR000380">
    <property type="entry name" value="Topo_IA"/>
</dbReference>
<evidence type="ECO:0000256" key="7">
    <source>
        <dbReference type="RuleBase" id="RU362092"/>
    </source>
</evidence>
<organism evidence="10">
    <name type="scientific">Hexamita inflata</name>
    <dbReference type="NCBI Taxonomy" id="28002"/>
    <lineage>
        <taxon>Eukaryota</taxon>
        <taxon>Metamonada</taxon>
        <taxon>Diplomonadida</taxon>
        <taxon>Hexamitidae</taxon>
        <taxon>Hexamitinae</taxon>
        <taxon>Hexamita</taxon>
    </lineage>
</organism>
<comment type="function">
    <text evidence="7">Introduces a single-strand break via transesterification at a target site in duplex DNA. Releases the supercoiling and torsional tension of DNA introduced during the DNA replication and transcription by transiently cleaving and rejoining one strand of the DNA duplex. The scissile phosphodiester is attacked by the catalytic tyrosine of the enzyme, resulting in the formation of a DNA-(5'-phosphotyrosyl)-enzyme intermediate and the expulsion of a 3'-OH DNA strand.</text>
</comment>
<dbReference type="EMBL" id="CATOUU010000918">
    <property type="protein sequence ID" value="CAI9959372.1"/>
    <property type="molecule type" value="Genomic_DNA"/>
</dbReference>
<keyword evidence="4 7" id="KW-0799">Topoisomerase</keyword>
<dbReference type="SMART" id="SM00493">
    <property type="entry name" value="TOPRIM"/>
    <property type="match status" value="1"/>
</dbReference>
<evidence type="ECO:0000313" key="12">
    <source>
        <dbReference type="Proteomes" id="UP001642409"/>
    </source>
</evidence>
<dbReference type="PROSITE" id="PS52039">
    <property type="entry name" value="TOPO_IA_2"/>
    <property type="match status" value="1"/>
</dbReference>
<dbReference type="GO" id="GO:0005634">
    <property type="term" value="C:nucleus"/>
    <property type="evidence" value="ECO:0007669"/>
    <property type="project" value="TreeGrafter"/>
</dbReference>
<proteinExistence type="inferred from homology"/>
<dbReference type="AlphaFoldDB" id="A0AA86QRK9"/>
<dbReference type="InterPro" id="IPR023406">
    <property type="entry name" value="Topo_IA_AS"/>
</dbReference>
<dbReference type="EMBL" id="CAXDID020000106">
    <property type="protein sequence ID" value="CAL6027849.1"/>
    <property type="molecule type" value="Genomic_DNA"/>
</dbReference>
<dbReference type="InterPro" id="IPR013825">
    <property type="entry name" value="Topo_IA_cen_sub2"/>
</dbReference>
<dbReference type="GO" id="GO:0003917">
    <property type="term" value="F:DNA topoisomerase type I (single strand cut, ATP-independent) activity"/>
    <property type="evidence" value="ECO:0007669"/>
    <property type="project" value="UniProtKB-EC"/>
</dbReference>
<evidence type="ECO:0000313" key="10">
    <source>
        <dbReference type="EMBL" id="CAI9959372.1"/>
    </source>
</evidence>
<dbReference type="Gene3D" id="3.40.50.140">
    <property type="match status" value="1"/>
</dbReference>
<gene>
    <name evidence="11" type="ORF">HINF_LOCUS31519</name>
    <name evidence="10" type="ORF">HINF_LOCUS47017</name>
</gene>
<dbReference type="SMART" id="SM00436">
    <property type="entry name" value="TOP1Bc"/>
    <property type="match status" value="1"/>
</dbReference>
<evidence type="ECO:0000256" key="5">
    <source>
        <dbReference type="ARBA" id="ARBA00023125"/>
    </source>
</evidence>
<evidence type="ECO:0000256" key="4">
    <source>
        <dbReference type="ARBA" id="ARBA00023029"/>
    </source>
</evidence>
<dbReference type="PANTHER" id="PTHR11390">
    <property type="entry name" value="PROKARYOTIC DNA TOPOISOMERASE"/>
    <property type="match status" value="1"/>
</dbReference>
<sequence length="664" mass="75776">MTLFIAEKPSIAKAIAIALGKHYDKIESPAIPVYKFNYNKESCTSTSVAGHLFSLSFTDDYQSWDVDEQYLFENGHVKKNFCEGAEKILAQLKPLCDHSTKIVLALDDDTEGENICFEIINHLGLNLNKVVRMRFSALTEQSLVSSYQNAGGLNLNQSLSVDVRQELDLKIGVAFTRFLTKYLQRKYSNVAKTISYGPCQTPTLSFCIDRKNEIENFVPQESFDVKVSMSNGDVVTKKFESKSEATKEIEKMKSDVAVVTKQTCKKMKTERPVGMNTINMLMQASEKLNISPKDTMVKAEHLYSEGYLTYPRTESSHYPDTFDFKSVLTAISAHKQFQKQISSIKQFNPQPGFDAGDHPPITPTCKVNENPDSFYLMICNHFVLSLMKDEEYEFVESVIQINDCEIVKQQKRVIDPGFNENAKPTAADLILNIKQSMKITKKEIIAKFSAPLQFLSESNLLSLLEQHRIGTDASIATHITNIVERNYVKLENDRQLVPTQIGDALIAALSKIDKDLVSSSLRSQMEADMQLIACCKVQPEEMKQQYLKQYLLKFQQFKIQANTLDFFFSQQYQSKEKTLTTDEDYANVLKQKEWKSGLFIAIEQKKRQGAISRDQVVQLQKDIGLGEPEVVIVNKQQFYLTQINKFVQLDSLKRQENWFWKVVK</sequence>
<dbReference type="InterPro" id="IPR013824">
    <property type="entry name" value="Topo_IA_cen_sub1"/>
</dbReference>
<dbReference type="PRINTS" id="PR00417">
    <property type="entry name" value="PRTPISMRASEI"/>
</dbReference>